<evidence type="ECO:0008006" key="4">
    <source>
        <dbReference type="Google" id="ProtNLM"/>
    </source>
</evidence>
<name>M5AN41_RHILI</name>
<proteinExistence type="predicted"/>
<evidence type="ECO:0000256" key="2">
    <source>
        <dbReference type="SAM" id="Phobius"/>
    </source>
</evidence>
<reference evidence="3" key="1">
    <citation type="submission" date="2012-10" db="EMBL/GenBank/DDBJ databases">
        <authorList>
            <person name="Maita H."/>
            <person name="Sato S."/>
        </authorList>
    </citation>
    <scope>NUCLEOTIDE SEQUENCE</scope>
    <source>
        <strain evidence="3">NZP2037</strain>
    </source>
</reference>
<evidence type="ECO:0000313" key="3">
    <source>
        <dbReference type="EMBL" id="BAN09945.1"/>
    </source>
</evidence>
<keyword evidence="2" id="KW-1133">Transmembrane helix</keyword>
<dbReference type="Pfam" id="PF11089">
    <property type="entry name" value="SyrA"/>
    <property type="match status" value="1"/>
</dbReference>
<dbReference type="InterPro" id="IPR024239">
    <property type="entry name" value="SyrA"/>
</dbReference>
<protein>
    <recommendedName>
        <fullName evidence="4">Exopolysaccharide repressor protein</fullName>
    </recommendedName>
</protein>
<dbReference type="AlphaFoldDB" id="M5AN41"/>
<dbReference type="RefSeq" id="WP_019856463.1">
    <property type="nucleotide sequence ID" value="NZ_CP033334.1"/>
</dbReference>
<reference evidence="3" key="2">
    <citation type="journal article" date="2013" name="Microbes Environ.">
        <title>Commonalities and Differences among Symbiosis Islands of Three Mesorhizobium loti Strains.</title>
        <authorList>
            <person name="Kasai-Maita H."/>
            <person name="Hirakawa H."/>
            <person name="Nakamura Y."/>
            <person name="Kaneko T."/>
            <person name="Miki K."/>
            <person name="Maruya J."/>
            <person name="Okazaki S."/>
            <person name="Tabata S."/>
            <person name="Saeki K."/>
            <person name="Sato S."/>
        </authorList>
    </citation>
    <scope>NUCLEOTIDE SEQUENCE</scope>
    <source>
        <strain evidence="3">NZP2037</strain>
    </source>
</reference>
<dbReference type="EMBL" id="AP012557">
    <property type="protein sequence ID" value="BAN09945.1"/>
    <property type="molecule type" value="Genomic_DNA"/>
</dbReference>
<evidence type="ECO:0000256" key="1">
    <source>
        <dbReference type="SAM" id="MobiDB-lite"/>
    </source>
</evidence>
<feature type="transmembrane region" description="Helical" evidence="2">
    <location>
        <begin position="30"/>
        <end position="55"/>
    </location>
</feature>
<feature type="compositionally biased region" description="Basic and acidic residues" evidence="1">
    <location>
        <begin position="117"/>
        <end position="129"/>
    </location>
</feature>
<feature type="transmembrane region" description="Helical" evidence="2">
    <location>
        <begin position="7"/>
        <end position="24"/>
    </location>
</feature>
<keyword evidence="2" id="KW-0472">Membrane</keyword>
<organism evidence="3">
    <name type="scientific">Rhizobium loti</name>
    <name type="common">Mesorhizobium loti</name>
    <dbReference type="NCBI Taxonomy" id="381"/>
    <lineage>
        <taxon>Bacteria</taxon>
        <taxon>Pseudomonadati</taxon>
        <taxon>Pseudomonadota</taxon>
        <taxon>Alphaproteobacteria</taxon>
        <taxon>Hyphomicrobiales</taxon>
        <taxon>Phyllobacteriaceae</taxon>
        <taxon>Mesorhizobium</taxon>
    </lineage>
</organism>
<sequence>MRLINFCRLLGLVLCGNAVTVYFVSHSFRLAVVTTLSCSLLLQLGYFASVLFLIWRSSCAGKAGQGAGLFDRSQEVRYQSRDDDEGEVLNLLETQGGVHPLPRNQKPMPVGAGISKEAPHDDESTRIDAHPPIPFRPD</sequence>
<accession>M5AN41</accession>
<keyword evidence="2" id="KW-0812">Transmembrane</keyword>
<feature type="region of interest" description="Disordered" evidence="1">
    <location>
        <begin position="95"/>
        <end position="138"/>
    </location>
</feature>